<comment type="caution">
    <text evidence="2">The sequence shown here is derived from an EMBL/GenBank/DDBJ whole genome shotgun (WGS) entry which is preliminary data.</text>
</comment>
<keyword evidence="1" id="KW-1133">Transmembrane helix</keyword>
<proteinExistence type="predicted"/>
<gene>
    <name evidence="2" type="ORF">DXX99_09690</name>
</gene>
<feature type="transmembrane region" description="Helical" evidence="1">
    <location>
        <begin position="49"/>
        <end position="79"/>
    </location>
</feature>
<evidence type="ECO:0000313" key="3">
    <source>
        <dbReference type="Proteomes" id="UP000256329"/>
    </source>
</evidence>
<name>A0A3D8P1B0_9THEO</name>
<feature type="transmembrane region" description="Helical" evidence="1">
    <location>
        <begin position="12"/>
        <end position="29"/>
    </location>
</feature>
<accession>A0A3D8P1B0</accession>
<dbReference type="AlphaFoldDB" id="A0A3D8P1B0"/>
<reference evidence="2 3" key="1">
    <citation type="submission" date="2018-08" db="EMBL/GenBank/DDBJ databases">
        <title>Form III RuBisCO-mediated autotrophy in Thermodesulfobium bacteria.</title>
        <authorList>
            <person name="Toshchakov S.V."/>
            <person name="Kublanov I.V."/>
            <person name="Frolov E."/>
            <person name="Bonch-Osmolovskaya E.A."/>
            <person name="Tourova T.P."/>
            <person name="Chernych N.A."/>
            <person name="Lebedinsky A.V."/>
        </authorList>
    </citation>
    <scope>NUCLEOTIDE SEQUENCE [LARGE SCALE GENOMIC DNA]</scope>
    <source>
        <strain evidence="2 3">SR</strain>
    </source>
</reference>
<keyword evidence="3" id="KW-1185">Reference proteome</keyword>
<evidence type="ECO:0000256" key="1">
    <source>
        <dbReference type="SAM" id="Phobius"/>
    </source>
</evidence>
<evidence type="ECO:0000313" key="2">
    <source>
        <dbReference type="EMBL" id="RDV81201.1"/>
    </source>
</evidence>
<protein>
    <submittedName>
        <fullName evidence="2">Uncharacterized protein</fullName>
    </submittedName>
</protein>
<keyword evidence="1" id="KW-0812">Transmembrane</keyword>
<sequence length="89" mass="9845">MQARCKKKVIRWAVGSLLVVLGFLCVTGITKQALGVVGGHVQGLAWDFYLLFLGGAVYAAGLFYLILYGSFLLTFAWLLQSQAEHRHEN</sequence>
<dbReference type="Proteomes" id="UP000256329">
    <property type="component" value="Unassembled WGS sequence"/>
</dbReference>
<organism evidence="2 3">
    <name type="scientific">Ammonifex thiophilus</name>
    <dbReference type="NCBI Taxonomy" id="444093"/>
    <lineage>
        <taxon>Bacteria</taxon>
        <taxon>Bacillati</taxon>
        <taxon>Bacillota</taxon>
        <taxon>Clostridia</taxon>
        <taxon>Thermoanaerobacterales</taxon>
        <taxon>Thermoanaerobacteraceae</taxon>
        <taxon>Ammonifex</taxon>
    </lineage>
</organism>
<keyword evidence="1" id="KW-0472">Membrane</keyword>
<dbReference type="RefSeq" id="WP_115793286.1">
    <property type="nucleotide sequence ID" value="NZ_QSLN01000022.1"/>
</dbReference>
<dbReference type="EMBL" id="QSLN01000022">
    <property type="protein sequence ID" value="RDV81201.1"/>
    <property type="molecule type" value="Genomic_DNA"/>
</dbReference>